<proteinExistence type="predicted"/>
<name>A0ACC3AJM6_9EURO</name>
<comment type="caution">
    <text evidence="1">The sequence shown here is derived from an EMBL/GenBank/DDBJ whole genome shotgun (WGS) entry which is preliminary data.</text>
</comment>
<dbReference type="Proteomes" id="UP001172386">
    <property type="component" value="Unassembled WGS sequence"/>
</dbReference>
<sequence>MPKAVKGVLLQCDPPQMAMILKINRESNNSYIIEEINDRTCVVKEAKVDELKHRVKQLMDVAMGAGDEEDDDQDSDLD</sequence>
<dbReference type="EMBL" id="JAPDRQ010000009">
    <property type="protein sequence ID" value="KAJ9663385.1"/>
    <property type="molecule type" value="Genomic_DNA"/>
</dbReference>
<accession>A0ACC3AJM6</accession>
<keyword evidence="2" id="KW-1185">Reference proteome</keyword>
<protein>
    <submittedName>
        <fullName evidence="1">Uncharacterized protein</fullName>
    </submittedName>
</protein>
<reference evidence="1" key="1">
    <citation type="submission" date="2022-10" db="EMBL/GenBank/DDBJ databases">
        <title>Culturing micro-colonial fungi from biological soil crusts in the Mojave desert and describing Neophaeococcomyces mojavensis, and introducing the new genera and species Taxawa tesnikishii.</title>
        <authorList>
            <person name="Kurbessoian T."/>
            <person name="Stajich J.E."/>
        </authorList>
    </citation>
    <scope>NUCLEOTIDE SEQUENCE</scope>
    <source>
        <strain evidence="1">JES_112</strain>
    </source>
</reference>
<gene>
    <name evidence="1" type="ORF">H2198_000902</name>
</gene>
<organism evidence="1 2">
    <name type="scientific">Neophaeococcomyces mojaviensis</name>
    <dbReference type="NCBI Taxonomy" id="3383035"/>
    <lineage>
        <taxon>Eukaryota</taxon>
        <taxon>Fungi</taxon>
        <taxon>Dikarya</taxon>
        <taxon>Ascomycota</taxon>
        <taxon>Pezizomycotina</taxon>
        <taxon>Eurotiomycetes</taxon>
        <taxon>Chaetothyriomycetidae</taxon>
        <taxon>Chaetothyriales</taxon>
        <taxon>Chaetothyriales incertae sedis</taxon>
        <taxon>Neophaeococcomyces</taxon>
    </lineage>
</organism>
<evidence type="ECO:0000313" key="1">
    <source>
        <dbReference type="EMBL" id="KAJ9663385.1"/>
    </source>
</evidence>
<evidence type="ECO:0000313" key="2">
    <source>
        <dbReference type="Proteomes" id="UP001172386"/>
    </source>
</evidence>